<accession>A0A267DN85</accession>
<comment type="caution">
    <text evidence="2">The sequence shown here is derived from an EMBL/GenBank/DDBJ whole genome shotgun (WGS) entry which is preliminary data.</text>
</comment>
<feature type="compositionally biased region" description="Basic and acidic residues" evidence="1">
    <location>
        <begin position="24"/>
        <end position="40"/>
    </location>
</feature>
<evidence type="ECO:0000256" key="1">
    <source>
        <dbReference type="SAM" id="MobiDB-lite"/>
    </source>
</evidence>
<dbReference type="STRING" id="282301.A0A267DN85"/>
<proteinExistence type="predicted"/>
<gene>
    <name evidence="2" type="ORF">BOX15_Mlig022666g2</name>
</gene>
<sequence length="423" mass="46819">MADENEYETDCVIVRTENIALQDHRPPSDCGARKQPDCHENVGAQTEGKTERQQVGPTIAPELEKCSDTIVVTRQHLEAMRRYYMAVKSAYFNYSTLDADSALVLQKLFEQTPEVLSTSNKQGYSPIESALSQKKWTAATHLLDLAARKNPRALQHRTATGDDALMLAVTGGGENVVEKLINLGCGSFACMHYNASGRNVLHMCALGSSDTILHKILASLSDLLKSQQLAPKCVTAALCTSDCDGCTPLHYMARENRVSMQKAVHQFAQQNLLRFDWDVRQTTGDRLTPLAMAARVNAVDACRFLLQQGLVGIDLNDHIDLWLQVTLSDSARSLLGRHCKLLEPINDLPPENLQKLQDGLQQKGLTDEFLLQLRTHWPDLPQLPTVSTVLLVSQNYCSSCRLVAWDILKSLGAADLAELLEGR</sequence>
<evidence type="ECO:0000313" key="2">
    <source>
        <dbReference type="EMBL" id="PAA50763.1"/>
    </source>
</evidence>
<name>A0A267DN85_9PLAT</name>
<dbReference type="InterPro" id="IPR036770">
    <property type="entry name" value="Ankyrin_rpt-contain_sf"/>
</dbReference>
<dbReference type="EMBL" id="NIVC01003569">
    <property type="protein sequence ID" value="PAA50763.1"/>
    <property type="molecule type" value="Genomic_DNA"/>
</dbReference>
<dbReference type="InterPro" id="IPR002110">
    <property type="entry name" value="Ankyrin_rpt"/>
</dbReference>
<evidence type="ECO:0000313" key="3">
    <source>
        <dbReference type="Proteomes" id="UP000215902"/>
    </source>
</evidence>
<dbReference type="PANTHER" id="PTHR24121">
    <property type="entry name" value="NO MECHANORECEPTOR POTENTIAL C, ISOFORM D-RELATED"/>
    <property type="match status" value="1"/>
</dbReference>
<dbReference type="AlphaFoldDB" id="A0A267DN85"/>
<feature type="region of interest" description="Disordered" evidence="1">
    <location>
        <begin position="24"/>
        <end position="54"/>
    </location>
</feature>
<organism evidence="2 3">
    <name type="scientific">Macrostomum lignano</name>
    <dbReference type="NCBI Taxonomy" id="282301"/>
    <lineage>
        <taxon>Eukaryota</taxon>
        <taxon>Metazoa</taxon>
        <taxon>Spiralia</taxon>
        <taxon>Lophotrochozoa</taxon>
        <taxon>Platyhelminthes</taxon>
        <taxon>Rhabditophora</taxon>
        <taxon>Macrostomorpha</taxon>
        <taxon>Macrostomida</taxon>
        <taxon>Macrostomidae</taxon>
        <taxon>Macrostomum</taxon>
    </lineage>
</organism>
<dbReference type="PANTHER" id="PTHR24121:SF21">
    <property type="entry name" value="ANKYRIN REPEAT FAMILY PROTEIN"/>
    <property type="match status" value="1"/>
</dbReference>
<dbReference type="Gene3D" id="1.25.40.20">
    <property type="entry name" value="Ankyrin repeat-containing domain"/>
    <property type="match status" value="1"/>
</dbReference>
<keyword evidence="3" id="KW-1185">Reference proteome</keyword>
<dbReference type="Pfam" id="PF12796">
    <property type="entry name" value="Ank_2"/>
    <property type="match status" value="1"/>
</dbReference>
<dbReference type="Proteomes" id="UP000215902">
    <property type="component" value="Unassembled WGS sequence"/>
</dbReference>
<protein>
    <submittedName>
        <fullName evidence="2">Uncharacterized protein</fullName>
    </submittedName>
</protein>
<reference evidence="2 3" key="1">
    <citation type="submission" date="2017-06" db="EMBL/GenBank/DDBJ databases">
        <title>A platform for efficient transgenesis in Macrostomum lignano, a flatworm model organism for stem cell research.</title>
        <authorList>
            <person name="Berezikov E."/>
        </authorList>
    </citation>
    <scope>NUCLEOTIDE SEQUENCE [LARGE SCALE GENOMIC DNA]</scope>
    <source>
        <strain evidence="2">DV1</strain>
        <tissue evidence="2">Whole organism</tissue>
    </source>
</reference>
<dbReference type="SMART" id="SM00248">
    <property type="entry name" value="ANK"/>
    <property type="match status" value="5"/>
</dbReference>
<dbReference type="SUPFAM" id="SSF48403">
    <property type="entry name" value="Ankyrin repeat"/>
    <property type="match status" value="1"/>
</dbReference>